<gene>
    <name evidence="1" type="ORF">CFC21_021784</name>
</gene>
<reference evidence="1" key="1">
    <citation type="journal article" date="2017" name="Gigascience">
        <title>The first near-complete assembly of the hexaploid bread wheat genome, Triticum aestivum.</title>
        <authorList>
            <person name="Zimin A.V."/>
            <person name="Puiu D."/>
            <person name="Hall R."/>
            <person name="Kingan S."/>
            <person name="Clavijo B.J."/>
            <person name="Salzberg S.L."/>
        </authorList>
    </citation>
    <scope>NUCLEOTIDE SEQUENCE</scope>
    <source>
        <tissue evidence="1">Leaf</tissue>
    </source>
</reference>
<evidence type="ECO:0000313" key="1">
    <source>
        <dbReference type="EMBL" id="KAF7006778.1"/>
    </source>
</evidence>
<comment type="caution">
    <text evidence="1">The sequence shown here is derived from an EMBL/GenBank/DDBJ whole genome shotgun (WGS) entry which is preliminary data.</text>
</comment>
<protein>
    <submittedName>
        <fullName evidence="1">Uncharacterized protein</fullName>
    </submittedName>
</protein>
<accession>A0A9R1EAG1</accession>
<dbReference type="AlphaFoldDB" id="A0A9R1EAG1"/>
<dbReference type="Proteomes" id="UP000815260">
    <property type="component" value="Chromosome 2B"/>
</dbReference>
<dbReference type="EMBL" id="CM022215">
    <property type="protein sequence ID" value="KAF7006778.1"/>
    <property type="molecule type" value="Genomic_DNA"/>
</dbReference>
<name>A0A9R1EAG1_WHEAT</name>
<proteinExistence type="predicted"/>
<reference evidence="1" key="2">
    <citation type="submission" date="2020-03" db="EMBL/GenBank/DDBJ databases">
        <title>The second near-complete assembly of the hexaploid bread wheat (Triticum aestivum) genome.</title>
        <authorList>
            <person name="Zimin A.V."/>
            <person name="Puiu D."/>
            <person name="Shumante A."/>
            <person name="Alonge M."/>
            <person name="Salzberg S.L."/>
        </authorList>
    </citation>
    <scope>NUCLEOTIDE SEQUENCE</scope>
    <source>
        <tissue evidence="1">Leaf</tissue>
    </source>
</reference>
<organism evidence="1">
    <name type="scientific">Triticum aestivum</name>
    <name type="common">Wheat</name>
    <dbReference type="NCBI Taxonomy" id="4565"/>
    <lineage>
        <taxon>Eukaryota</taxon>
        <taxon>Viridiplantae</taxon>
        <taxon>Streptophyta</taxon>
        <taxon>Embryophyta</taxon>
        <taxon>Tracheophyta</taxon>
        <taxon>Spermatophyta</taxon>
        <taxon>Magnoliopsida</taxon>
        <taxon>Liliopsida</taxon>
        <taxon>Poales</taxon>
        <taxon>Poaceae</taxon>
        <taxon>BOP clade</taxon>
        <taxon>Pooideae</taxon>
        <taxon>Triticodae</taxon>
        <taxon>Triticeae</taxon>
        <taxon>Triticinae</taxon>
        <taxon>Triticum</taxon>
    </lineage>
</organism>
<sequence>KVMEEGGRGRGPPPRE</sequence>
<feature type="non-terminal residue" evidence="1">
    <location>
        <position position="1"/>
    </location>
</feature>